<keyword evidence="4" id="KW-0396">Initiation factor</keyword>
<evidence type="ECO:0000259" key="3">
    <source>
        <dbReference type="PROSITE" id="PS50822"/>
    </source>
</evidence>
<reference evidence="5" key="1">
    <citation type="journal article" date="2013" name="Proc. Natl. Acad. Sci. U.S.A.">
        <title>Genome structure and metabolic features in the red seaweed Chondrus crispus shed light on evolution of the Archaeplastida.</title>
        <authorList>
            <person name="Collen J."/>
            <person name="Porcel B."/>
            <person name="Carre W."/>
            <person name="Ball S.G."/>
            <person name="Chaparro C."/>
            <person name="Tonon T."/>
            <person name="Barbeyron T."/>
            <person name="Michel G."/>
            <person name="Noel B."/>
            <person name="Valentin K."/>
            <person name="Elias M."/>
            <person name="Artiguenave F."/>
            <person name="Arun A."/>
            <person name="Aury J.M."/>
            <person name="Barbosa-Neto J.F."/>
            <person name="Bothwell J.H."/>
            <person name="Bouget F.Y."/>
            <person name="Brillet L."/>
            <person name="Cabello-Hurtado F."/>
            <person name="Capella-Gutierrez S."/>
            <person name="Charrier B."/>
            <person name="Cladiere L."/>
            <person name="Cock J.M."/>
            <person name="Coelho S.M."/>
            <person name="Colleoni C."/>
            <person name="Czjzek M."/>
            <person name="Da Silva C."/>
            <person name="Delage L."/>
            <person name="Denoeud F."/>
            <person name="Deschamps P."/>
            <person name="Dittami S.M."/>
            <person name="Gabaldon T."/>
            <person name="Gachon C.M."/>
            <person name="Groisillier A."/>
            <person name="Herve C."/>
            <person name="Jabbari K."/>
            <person name="Katinka M."/>
            <person name="Kloareg B."/>
            <person name="Kowalczyk N."/>
            <person name="Labadie K."/>
            <person name="Leblanc C."/>
            <person name="Lopez P.J."/>
            <person name="McLachlan D.H."/>
            <person name="Meslet-Cladiere L."/>
            <person name="Moustafa A."/>
            <person name="Nehr Z."/>
            <person name="Nyvall Collen P."/>
            <person name="Panaud O."/>
            <person name="Partensky F."/>
            <person name="Poulain J."/>
            <person name="Rensing S.A."/>
            <person name="Rousvoal S."/>
            <person name="Samson G."/>
            <person name="Symeonidi A."/>
            <person name="Weissenbach J."/>
            <person name="Zambounis A."/>
            <person name="Wincker P."/>
            <person name="Boyen C."/>
        </authorList>
    </citation>
    <scope>NUCLEOTIDE SEQUENCE [LARGE SCALE GENOMIC DNA]</scope>
    <source>
        <strain evidence="5">cv. Stackhouse</strain>
    </source>
</reference>
<dbReference type="Gene3D" id="3.40.50.2300">
    <property type="match status" value="1"/>
</dbReference>
<keyword evidence="4" id="KW-0648">Protein biosynthesis</keyword>
<dbReference type="PhylomeDB" id="R7QFY1"/>
<dbReference type="Pfam" id="PF08699">
    <property type="entry name" value="ArgoL1"/>
    <property type="match status" value="1"/>
</dbReference>
<dbReference type="AlphaFoldDB" id="R7QFY1"/>
<dbReference type="Pfam" id="PF16486">
    <property type="entry name" value="ArgoN"/>
    <property type="match status" value="1"/>
</dbReference>
<dbReference type="Pfam" id="PF16488">
    <property type="entry name" value="ArgoL2"/>
    <property type="match status" value="1"/>
</dbReference>
<evidence type="ECO:0000313" key="5">
    <source>
        <dbReference type="Proteomes" id="UP000012073"/>
    </source>
</evidence>
<dbReference type="OMA" id="EGGLKLC"/>
<dbReference type="PANTHER" id="PTHR22891">
    <property type="entry name" value="EUKARYOTIC TRANSLATION INITIATION FACTOR 2C"/>
    <property type="match status" value="1"/>
</dbReference>
<dbReference type="PROSITE" id="PS50822">
    <property type="entry name" value="PIWI"/>
    <property type="match status" value="1"/>
</dbReference>
<dbReference type="Pfam" id="PF02171">
    <property type="entry name" value="Piwi"/>
    <property type="match status" value="1"/>
</dbReference>
<accession>R7QFY1</accession>
<dbReference type="STRING" id="2769.R7QFY1"/>
<dbReference type="SMR" id="R7QFY1"/>
<comment type="similarity">
    <text evidence="1">Belongs to the argonaute family.</text>
</comment>
<dbReference type="Gene3D" id="3.30.420.10">
    <property type="entry name" value="Ribonuclease H-like superfamily/Ribonuclease H"/>
    <property type="match status" value="1"/>
</dbReference>
<dbReference type="SMART" id="SM00949">
    <property type="entry name" value="PAZ"/>
    <property type="match status" value="1"/>
</dbReference>
<organism evidence="4 5">
    <name type="scientific">Chondrus crispus</name>
    <name type="common">Carrageen Irish moss</name>
    <name type="synonym">Polymorpha crispa</name>
    <dbReference type="NCBI Taxonomy" id="2769"/>
    <lineage>
        <taxon>Eukaryota</taxon>
        <taxon>Rhodophyta</taxon>
        <taxon>Florideophyceae</taxon>
        <taxon>Rhodymeniophycidae</taxon>
        <taxon>Gigartinales</taxon>
        <taxon>Gigartinaceae</taxon>
        <taxon>Chondrus</taxon>
    </lineage>
</organism>
<protein>
    <submittedName>
        <fullName evidence="4">Protein argonaute 1 (Translation initiation factor eIF2C 1)</fullName>
    </submittedName>
</protein>
<evidence type="ECO:0000259" key="2">
    <source>
        <dbReference type="PROSITE" id="PS50821"/>
    </source>
</evidence>
<dbReference type="InterPro" id="IPR032472">
    <property type="entry name" value="ArgoL2"/>
</dbReference>
<dbReference type="SMART" id="SM00950">
    <property type="entry name" value="Piwi"/>
    <property type="match status" value="1"/>
</dbReference>
<dbReference type="EMBL" id="HG001839">
    <property type="protein sequence ID" value="CDF37427.1"/>
    <property type="molecule type" value="Genomic_DNA"/>
</dbReference>
<dbReference type="InterPro" id="IPR045246">
    <property type="entry name" value="Piwi_ago-like"/>
</dbReference>
<proteinExistence type="inferred from homology"/>
<dbReference type="OrthoDB" id="4791at2759"/>
<dbReference type="RefSeq" id="XP_005717246.1">
    <property type="nucleotide sequence ID" value="XM_005717189.1"/>
</dbReference>
<dbReference type="CDD" id="cd02846">
    <property type="entry name" value="PAZ_argonaute_like"/>
    <property type="match status" value="1"/>
</dbReference>
<dbReference type="GeneID" id="17324963"/>
<dbReference type="Proteomes" id="UP000012073">
    <property type="component" value="Unassembled WGS sequence"/>
</dbReference>
<dbReference type="GO" id="GO:0003723">
    <property type="term" value="F:RNA binding"/>
    <property type="evidence" value="ECO:0007669"/>
    <property type="project" value="InterPro"/>
</dbReference>
<name>R7QFY1_CHOCR</name>
<dbReference type="KEGG" id="ccp:CHC_T00008285001"/>
<feature type="domain" description="Piwi" evidence="3">
    <location>
        <begin position="517"/>
        <end position="832"/>
    </location>
</feature>
<dbReference type="InterPro" id="IPR014811">
    <property type="entry name" value="ArgoL1"/>
</dbReference>
<dbReference type="InterPro" id="IPR036085">
    <property type="entry name" value="PAZ_dom_sf"/>
</dbReference>
<dbReference type="PROSITE" id="PS50821">
    <property type="entry name" value="PAZ"/>
    <property type="match status" value="1"/>
</dbReference>
<dbReference type="InterPro" id="IPR036397">
    <property type="entry name" value="RNaseH_sf"/>
</dbReference>
<feature type="domain" description="PAZ" evidence="2">
    <location>
        <begin position="238"/>
        <end position="344"/>
    </location>
</feature>
<sequence>MSTAIVRPMKRPGTGRLGTPVELDTNFFPASLPSGLVISQYAVSIYRQPKQGSSSAEMENVASTQPVVWNKAIFRAFLRRNQRALGRTLAYDGRSICFASKEVSRDCLAVKFPLTVDRDGNEARQKPGETAKIEQVAVEIKHANYLKFDDVLSGRVGDSLFNQYLTAVDVVISASHMTSHVQVGRSFYNASGAKPLGRYSVTASAWRGFYQSARLSPSGLLINLDESYTAFWNRGGEPLINLVRDANNGRDLNPKDPRAVRSITSTLKGLKVRAVHTGITYRVFGFSSKGAGQITFEVDGERKTIADYFHSAYGIRLRHPNLPCIKTQPKKETYLPMELLEVSEKQRLMGKLSEDQTRSIVKIASTRPSNRRTAAVNTMKQLNHSNDPVCKDFGIQVKPKMIGVRARVLQTPFIRYTDKVVKPERGAWKAPRDRCHQPGNLFSWAVINTSDLRERDLAHFLKELCTRAASAGINIPNQKPKIVQMRRNSRVDSEMRTLKHDFDTIESLRVKGARLQLIVVIFDRRDTDMYNSVKRTGDIELGVPSQVLLKKNLISDRGLSMFCDNVLLKMNAKIGGGNFKALRYQDKGSVKRNHMTDPTFINYPHIVLGADVTHPMAGDSNPSVAALVGSRDSYMGQFSGAIRNQTGRKEVITELGDMFKEVYSRWYAGFGKRFPAAAIIMFRDGVSEGQFEEVMQIEVAAIRNACLQISSSWKPKITYIIVTKRHHARFFPRSQSSGDRSGNIDPGTVVDTGVVSSQFYDFYLNSHAGIIGTNKPAKYTVLVDENNTPVDALQGYIFRLAHCFQRCSRSVSMVNSAYYAHLLAFRGRAYHKDNSDSGSVSSSHSIVPSAPKFHRYVENILFFL</sequence>
<dbReference type="GO" id="GO:0003743">
    <property type="term" value="F:translation initiation factor activity"/>
    <property type="evidence" value="ECO:0007669"/>
    <property type="project" value="UniProtKB-KW"/>
</dbReference>
<evidence type="ECO:0000256" key="1">
    <source>
        <dbReference type="RuleBase" id="RU361178"/>
    </source>
</evidence>
<dbReference type="InterPro" id="IPR003100">
    <property type="entry name" value="PAZ_dom"/>
</dbReference>
<dbReference type="InterPro" id="IPR012337">
    <property type="entry name" value="RNaseH-like_sf"/>
</dbReference>
<dbReference type="Gramene" id="CDF37427">
    <property type="protein sequence ID" value="CDF37427"/>
    <property type="gene ID" value="CHC_T00008285001"/>
</dbReference>
<gene>
    <name evidence="4" type="ORF">CHC_T00008285001</name>
</gene>
<dbReference type="CDD" id="cd04657">
    <property type="entry name" value="Piwi_ago-like"/>
    <property type="match status" value="1"/>
</dbReference>
<dbReference type="SUPFAM" id="SSF101690">
    <property type="entry name" value="PAZ domain"/>
    <property type="match status" value="1"/>
</dbReference>
<keyword evidence="5" id="KW-1185">Reference proteome</keyword>
<dbReference type="InterPro" id="IPR032474">
    <property type="entry name" value="Argonaute_N"/>
</dbReference>
<evidence type="ECO:0000313" key="4">
    <source>
        <dbReference type="EMBL" id="CDF37427.1"/>
    </source>
</evidence>
<dbReference type="Pfam" id="PF02170">
    <property type="entry name" value="PAZ"/>
    <property type="match status" value="1"/>
</dbReference>
<dbReference type="SUPFAM" id="SSF53098">
    <property type="entry name" value="Ribonuclease H-like"/>
    <property type="match status" value="1"/>
</dbReference>
<dbReference type="InterPro" id="IPR003165">
    <property type="entry name" value="Piwi"/>
</dbReference>
<dbReference type="Gene3D" id="2.170.260.10">
    <property type="entry name" value="paz domain"/>
    <property type="match status" value="1"/>
</dbReference>
<dbReference type="SMART" id="SM01163">
    <property type="entry name" value="DUF1785"/>
    <property type="match status" value="1"/>
</dbReference>